<dbReference type="InterPro" id="IPR004104">
    <property type="entry name" value="Gfo/Idh/MocA-like_OxRdtase_C"/>
</dbReference>
<evidence type="ECO:0000313" key="4">
    <source>
        <dbReference type="EMBL" id="SHH88858.1"/>
    </source>
</evidence>
<dbReference type="Proteomes" id="UP000184526">
    <property type="component" value="Unassembled WGS sequence"/>
</dbReference>
<dbReference type="AlphaFoldDB" id="A0A1M5WMZ4"/>
<evidence type="ECO:0000259" key="3">
    <source>
        <dbReference type="Pfam" id="PF02894"/>
    </source>
</evidence>
<name>A0A1M5WMZ4_9CLOT</name>
<dbReference type="OrthoDB" id="9781966at2"/>
<protein>
    <submittedName>
        <fullName evidence="4">Oxidoreductase family, C-terminal alpha/beta domain</fullName>
    </submittedName>
</protein>
<gene>
    <name evidence="4" type="ORF">SAMN02745196_01747</name>
</gene>
<proteinExistence type="inferred from homology"/>
<dbReference type="Gene3D" id="3.40.50.720">
    <property type="entry name" value="NAD(P)-binding Rossmann-like Domain"/>
    <property type="match status" value="1"/>
</dbReference>
<dbReference type="EMBL" id="FQXP01000006">
    <property type="protein sequence ID" value="SHH88858.1"/>
    <property type="molecule type" value="Genomic_DNA"/>
</dbReference>
<dbReference type="Gene3D" id="3.30.360.10">
    <property type="entry name" value="Dihydrodipicolinate Reductase, domain 2"/>
    <property type="match status" value="1"/>
</dbReference>
<evidence type="ECO:0000313" key="5">
    <source>
        <dbReference type="Proteomes" id="UP000184526"/>
    </source>
</evidence>
<dbReference type="InterPro" id="IPR000683">
    <property type="entry name" value="Gfo/Idh/MocA-like_OxRdtase_N"/>
</dbReference>
<feature type="domain" description="Gfo/Idh/MocA-like oxidoreductase N-terminal" evidence="2">
    <location>
        <begin position="5"/>
        <end position="127"/>
    </location>
</feature>
<comment type="similarity">
    <text evidence="1">Belongs to the Gfo/Idh/MocA family.</text>
</comment>
<dbReference type="STRING" id="1121306.SAMN02745196_01747"/>
<dbReference type="Pfam" id="PF01408">
    <property type="entry name" value="GFO_IDH_MocA"/>
    <property type="match status" value="1"/>
</dbReference>
<dbReference type="InterPro" id="IPR036291">
    <property type="entry name" value="NAD(P)-bd_dom_sf"/>
</dbReference>
<feature type="domain" description="Gfo/Idh/MocA-like oxidoreductase C-terminal" evidence="3">
    <location>
        <begin position="140"/>
        <end position="382"/>
    </location>
</feature>
<dbReference type="Pfam" id="PF02894">
    <property type="entry name" value="GFO_IDH_MocA_C"/>
    <property type="match status" value="1"/>
</dbReference>
<dbReference type="RefSeq" id="WP_072831644.1">
    <property type="nucleotide sequence ID" value="NZ_FQXP01000006.1"/>
</dbReference>
<accession>A0A1M5WMZ4</accession>
<keyword evidence="5" id="KW-1185">Reference proteome</keyword>
<dbReference type="PANTHER" id="PTHR43377:SF2">
    <property type="entry name" value="BINDING ROSSMANN FOLD OXIDOREDUCTASE, PUTATIVE (AFU_ORTHOLOGUE AFUA_4G00560)-RELATED"/>
    <property type="match status" value="1"/>
</dbReference>
<organism evidence="4 5">
    <name type="scientific">Clostridium collagenovorans DSM 3089</name>
    <dbReference type="NCBI Taxonomy" id="1121306"/>
    <lineage>
        <taxon>Bacteria</taxon>
        <taxon>Bacillati</taxon>
        <taxon>Bacillota</taxon>
        <taxon>Clostridia</taxon>
        <taxon>Eubacteriales</taxon>
        <taxon>Clostridiaceae</taxon>
        <taxon>Clostridium</taxon>
    </lineage>
</organism>
<dbReference type="PANTHER" id="PTHR43377">
    <property type="entry name" value="BILIVERDIN REDUCTASE A"/>
    <property type="match status" value="1"/>
</dbReference>
<dbReference type="SUPFAM" id="SSF55347">
    <property type="entry name" value="Glyceraldehyde-3-phosphate dehydrogenase-like, C-terminal domain"/>
    <property type="match status" value="1"/>
</dbReference>
<evidence type="ECO:0000259" key="2">
    <source>
        <dbReference type="Pfam" id="PF01408"/>
    </source>
</evidence>
<sequence>MGKCITVAVAGYGLRGKCYSQLVKKSGDRVKIVAVGEIDKEKLAEAKAEYDLADDMCFLSAEEMLEQPKLADIMFIATQDRQHVPQAVKAVERGYHVMVEKPISPDLHECLELQDKAHEYNRIVTVCHVLRYSAFYQKVKEVIESGDLGEVRNIQAVEDVGYFHQAHSFVRGNWRNSIETSPMILAKSCHDMDILQWLMNKTCTRISSYGSLSLFKEDKAPEGSSDRCLDGCKCKEACPYDAEKIYITNKFTGVRDNGGRWPCTALTLNPTEDTVYEALKTGPYGRCVYKCDNDVVDHQVVIMEFENGATADFNMTAFTRKPGRQIRVMGTMGELSGDVGTGIMNIYRFGKEAEIVDVSKLANCPLGHAGGDARLVESTISMLESNDLSKNLTSIDASVHSHVMALAAEHSRLNNGASVNLDEFIKNQRVLAEI</sequence>
<reference evidence="4 5" key="1">
    <citation type="submission" date="2016-11" db="EMBL/GenBank/DDBJ databases">
        <authorList>
            <person name="Jaros S."/>
            <person name="Januszkiewicz K."/>
            <person name="Wedrychowicz H."/>
        </authorList>
    </citation>
    <scope>NUCLEOTIDE SEQUENCE [LARGE SCALE GENOMIC DNA]</scope>
    <source>
        <strain evidence="4 5">DSM 3089</strain>
    </source>
</reference>
<dbReference type="GO" id="GO:0000166">
    <property type="term" value="F:nucleotide binding"/>
    <property type="evidence" value="ECO:0007669"/>
    <property type="project" value="InterPro"/>
</dbReference>
<evidence type="ECO:0000256" key="1">
    <source>
        <dbReference type="ARBA" id="ARBA00010928"/>
    </source>
</evidence>
<dbReference type="SUPFAM" id="SSF51735">
    <property type="entry name" value="NAD(P)-binding Rossmann-fold domains"/>
    <property type="match status" value="1"/>
</dbReference>
<dbReference type="InterPro" id="IPR051450">
    <property type="entry name" value="Gfo/Idh/MocA_Oxidoreductases"/>
</dbReference>